<comment type="caution">
    <text evidence="12">The sequence shown here is derived from an EMBL/GenBank/DDBJ whole genome shotgun (WGS) entry which is preliminary data.</text>
</comment>
<dbReference type="GO" id="GO:0022857">
    <property type="term" value="F:transmembrane transporter activity"/>
    <property type="evidence" value="ECO:0007669"/>
    <property type="project" value="InterPro"/>
</dbReference>
<keyword evidence="3 9" id="KW-0813">Transport</keyword>
<feature type="transmembrane region" description="Helical" evidence="10">
    <location>
        <begin position="20"/>
        <end position="50"/>
    </location>
</feature>
<evidence type="ECO:0000259" key="11">
    <source>
        <dbReference type="PROSITE" id="PS50850"/>
    </source>
</evidence>
<evidence type="ECO:0000256" key="4">
    <source>
        <dbReference type="ARBA" id="ARBA00022475"/>
    </source>
</evidence>
<dbReference type="EMBL" id="JACBYW010000006">
    <property type="protein sequence ID" value="NYH79999.1"/>
    <property type="molecule type" value="Genomic_DNA"/>
</dbReference>
<protein>
    <submittedName>
        <fullName evidence="12">Sugar porter (SP) family MFS transporter</fullName>
    </submittedName>
</protein>
<dbReference type="InterPro" id="IPR036259">
    <property type="entry name" value="MFS_trans_sf"/>
</dbReference>
<dbReference type="Gene3D" id="1.20.1250.20">
    <property type="entry name" value="MFS general substrate transporter like domains"/>
    <property type="match status" value="1"/>
</dbReference>
<feature type="transmembrane region" description="Helical" evidence="10">
    <location>
        <begin position="291"/>
        <end position="315"/>
    </location>
</feature>
<feature type="transmembrane region" description="Helical" evidence="10">
    <location>
        <begin position="354"/>
        <end position="377"/>
    </location>
</feature>
<evidence type="ECO:0000256" key="1">
    <source>
        <dbReference type="ARBA" id="ARBA00004651"/>
    </source>
</evidence>
<dbReference type="AlphaFoldDB" id="A0A852Z2K8"/>
<feature type="transmembrane region" description="Helical" evidence="10">
    <location>
        <begin position="115"/>
        <end position="136"/>
    </location>
</feature>
<feature type="transmembrane region" description="Helical" evidence="10">
    <location>
        <begin position="91"/>
        <end position="109"/>
    </location>
</feature>
<evidence type="ECO:0000313" key="12">
    <source>
        <dbReference type="EMBL" id="NYH79999.1"/>
    </source>
</evidence>
<evidence type="ECO:0000256" key="6">
    <source>
        <dbReference type="ARBA" id="ARBA00022692"/>
    </source>
</evidence>
<feature type="transmembrane region" description="Helical" evidence="10">
    <location>
        <begin position="422"/>
        <end position="440"/>
    </location>
</feature>
<dbReference type="InterPro" id="IPR020846">
    <property type="entry name" value="MFS_dom"/>
</dbReference>
<keyword evidence="4" id="KW-1003">Cell membrane</keyword>
<keyword evidence="7 10" id="KW-1133">Transmembrane helix</keyword>
<dbReference type="InterPro" id="IPR005828">
    <property type="entry name" value="MFS_sugar_transport-like"/>
</dbReference>
<dbReference type="PROSITE" id="PS00217">
    <property type="entry name" value="SUGAR_TRANSPORT_2"/>
    <property type="match status" value="1"/>
</dbReference>
<dbReference type="PROSITE" id="PS00216">
    <property type="entry name" value="SUGAR_TRANSPORT_1"/>
    <property type="match status" value="2"/>
</dbReference>
<keyword evidence="8 10" id="KW-0472">Membrane</keyword>
<keyword evidence="5" id="KW-0762">Sugar transport</keyword>
<dbReference type="SUPFAM" id="SSF103473">
    <property type="entry name" value="MFS general substrate transporter"/>
    <property type="match status" value="1"/>
</dbReference>
<accession>A0A852Z2K8</accession>
<dbReference type="InterPro" id="IPR005829">
    <property type="entry name" value="Sugar_transporter_CS"/>
</dbReference>
<evidence type="ECO:0000313" key="13">
    <source>
        <dbReference type="Proteomes" id="UP000548304"/>
    </source>
</evidence>
<comment type="subcellular location">
    <subcellularLocation>
        <location evidence="1">Cell membrane</location>
        <topology evidence="1">Multi-pass membrane protein</topology>
    </subcellularLocation>
</comment>
<organism evidence="12 13">
    <name type="scientific">Actinopolyspora biskrensis</name>
    <dbReference type="NCBI Taxonomy" id="1470178"/>
    <lineage>
        <taxon>Bacteria</taxon>
        <taxon>Bacillati</taxon>
        <taxon>Actinomycetota</taxon>
        <taxon>Actinomycetes</taxon>
        <taxon>Actinopolysporales</taxon>
        <taxon>Actinopolysporaceae</taxon>
        <taxon>Actinopolyspora</taxon>
    </lineage>
</organism>
<evidence type="ECO:0000256" key="2">
    <source>
        <dbReference type="ARBA" id="ARBA00010992"/>
    </source>
</evidence>
<gene>
    <name evidence="12" type="ORF">FHR84_003348</name>
</gene>
<dbReference type="PRINTS" id="PR00171">
    <property type="entry name" value="SUGRTRNSPORT"/>
</dbReference>
<sequence length="468" mass="49981">MTSGTARESSDLRRTRGSGLVIGASIIAAFGGLLFGYDTGVISAAILYIRPEFGFGDSTQEVVVSSLLVGAVAGVIVGGPVSDRAGRRNTLIAVTVLFALATLGCALTPNVGVLVLARGLLGVAIGVSSLVVPGYIAEMAPPHRRGTLVSLHQFMVTVGILVSYLVGYGLSSTGAWRWMLGVAVLPAAVMFLGLLRLPESPRWLLTHGRHEEARHVLSRTRPPEHVDSELAEIRDTVRAEGHITYRELLGPRYRRWISVGVVAAGSSQLVGVNAIIYYAPTILTDAGFGDSGAILASVGIGTLNVLFTVFALVFIDRLGRRPLILGGTVVIIAALAFIGLLFTQPVQGTVSVLLIAALIVYQSAFACSLGIAIWLVNSEIFPNSVRGKAGSFGIVSHWALNFLVSVSVLTLIGLFGGPSGVFWLYGVLGLFGLIYLYRWLPETKNRTLEDIEAELTSRTERRRTRREM</sequence>
<feature type="transmembrane region" description="Helical" evidence="10">
    <location>
        <begin position="398"/>
        <end position="416"/>
    </location>
</feature>
<dbReference type="InterPro" id="IPR003663">
    <property type="entry name" value="Sugar/inositol_transpt"/>
</dbReference>
<evidence type="ECO:0000256" key="8">
    <source>
        <dbReference type="ARBA" id="ARBA00023136"/>
    </source>
</evidence>
<dbReference type="PANTHER" id="PTHR48020:SF12">
    <property type="entry name" value="PROTON MYO-INOSITOL COTRANSPORTER"/>
    <property type="match status" value="1"/>
</dbReference>
<feature type="transmembrane region" description="Helical" evidence="10">
    <location>
        <begin position="176"/>
        <end position="195"/>
    </location>
</feature>
<dbReference type="NCBIfam" id="TIGR00879">
    <property type="entry name" value="SP"/>
    <property type="match status" value="1"/>
</dbReference>
<dbReference type="InterPro" id="IPR050814">
    <property type="entry name" value="Myo-inositol_Transporter"/>
</dbReference>
<feature type="transmembrane region" description="Helical" evidence="10">
    <location>
        <begin position="256"/>
        <end position="279"/>
    </location>
</feature>
<keyword evidence="13" id="KW-1185">Reference proteome</keyword>
<reference evidence="12 13" key="1">
    <citation type="submission" date="2020-07" db="EMBL/GenBank/DDBJ databases">
        <title>Genomic Encyclopedia of Type Strains, Phase III (KMG-III): the genomes of soil and plant-associated and newly described type strains.</title>
        <authorList>
            <person name="Whitman W."/>
        </authorList>
    </citation>
    <scope>NUCLEOTIDE SEQUENCE [LARGE SCALE GENOMIC DNA]</scope>
    <source>
        <strain evidence="12 13">CECT 8576</strain>
    </source>
</reference>
<feature type="domain" description="Major facilitator superfamily (MFS) profile" evidence="11">
    <location>
        <begin position="24"/>
        <end position="444"/>
    </location>
</feature>
<feature type="transmembrane region" description="Helical" evidence="10">
    <location>
        <begin position="322"/>
        <end position="342"/>
    </location>
</feature>
<dbReference type="PANTHER" id="PTHR48020">
    <property type="entry name" value="PROTON MYO-INOSITOL COTRANSPORTER"/>
    <property type="match status" value="1"/>
</dbReference>
<name>A0A852Z2K8_9ACTN</name>
<dbReference type="GO" id="GO:0005886">
    <property type="term" value="C:plasma membrane"/>
    <property type="evidence" value="ECO:0007669"/>
    <property type="project" value="UniProtKB-SubCell"/>
</dbReference>
<evidence type="ECO:0000256" key="9">
    <source>
        <dbReference type="RuleBase" id="RU003346"/>
    </source>
</evidence>
<feature type="transmembrane region" description="Helical" evidence="10">
    <location>
        <begin position="62"/>
        <end position="79"/>
    </location>
</feature>
<dbReference type="Proteomes" id="UP000548304">
    <property type="component" value="Unassembled WGS sequence"/>
</dbReference>
<feature type="transmembrane region" description="Helical" evidence="10">
    <location>
        <begin position="148"/>
        <end position="170"/>
    </location>
</feature>
<dbReference type="FunFam" id="1.20.1250.20:FF:000218">
    <property type="entry name" value="facilitated trehalose transporter Tret1"/>
    <property type="match status" value="1"/>
</dbReference>
<evidence type="ECO:0000256" key="7">
    <source>
        <dbReference type="ARBA" id="ARBA00022989"/>
    </source>
</evidence>
<dbReference type="PROSITE" id="PS50850">
    <property type="entry name" value="MFS"/>
    <property type="match status" value="1"/>
</dbReference>
<keyword evidence="6 10" id="KW-0812">Transmembrane</keyword>
<dbReference type="RefSeq" id="WP_179536378.1">
    <property type="nucleotide sequence ID" value="NZ_JACBYW010000006.1"/>
</dbReference>
<evidence type="ECO:0000256" key="3">
    <source>
        <dbReference type="ARBA" id="ARBA00022448"/>
    </source>
</evidence>
<dbReference type="Pfam" id="PF00083">
    <property type="entry name" value="Sugar_tr"/>
    <property type="match status" value="1"/>
</dbReference>
<proteinExistence type="inferred from homology"/>
<evidence type="ECO:0000256" key="10">
    <source>
        <dbReference type="SAM" id="Phobius"/>
    </source>
</evidence>
<comment type="similarity">
    <text evidence="2 9">Belongs to the major facilitator superfamily. Sugar transporter (TC 2.A.1.1) family.</text>
</comment>
<evidence type="ECO:0000256" key="5">
    <source>
        <dbReference type="ARBA" id="ARBA00022597"/>
    </source>
</evidence>